<sequence length="317" mass="35523">MEKVTFSSHRLQMMGTWINLQVKAVNSQDILRQAIHRLFVYESRFSANDPSSELMAVNQMAGRDWVAVHPELFYLIKVGKKHSIAQPSILNIAIGPLVQLWRIGFSDAKKPNQPAIDRTLNLINPYDIYLDDKNQRVKLAKTGMAIDLGALAKGHIADLIIDYFKAAGAVSGLINLGGNIKTLGPPINRPQDNYWRIGLQNPKKSRGEHIAILQLEPGQSVVTSGTYERCLKLDYNVYHHIFDSRTGYPLTTSLASLTVVSKQSLQGEIWTSRLFNFSGPQIRDLHSLDTDIKLIAIDQSNHLYYGSDFANQVLQLA</sequence>
<keyword evidence="3 10" id="KW-0285">Flavoprotein</keyword>
<evidence type="ECO:0000256" key="2">
    <source>
        <dbReference type="ARBA" id="ARBA00016337"/>
    </source>
</evidence>
<evidence type="ECO:0000256" key="6">
    <source>
        <dbReference type="ARBA" id="ARBA00022827"/>
    </source>
</evidence>
<dbReference type="PANTHER" id="PTHR30040">
    <property type="entry name" value="THIAMINE BIOSYNTHESIS LIPOPROTEIN APBE"/>
    <property type="match status" value="1"/>
</dbReference>
<dbReference type="PIRSF" id="PIRSF006268">
    <property type="entry name" value="ApbE"/>
    <property type="match status" value="1"/>
</dbReference>
<reference evidence="13" key="2">
    <citation type="submission" date="2016-01" db="EMBL/GenBank/DDBJ databases">
        <title>Six Aerococcus type strain genome sequencing and assembly using PacBio and Illumina Hiseq.</title>
        <authorList>
            <person name="Carkaci D."/>
            <person name="Dargis R."/>
            <person name="Nielsen X.C."/>
            <person name="Skovgaard O."/>
            <person name="Fuursted K."/>
            <person name="Christensen J.J."/>
        </authorList>
    </citation>
    <scope>NUCLEOTIDE SEQUENCE [LARGE SCALE GENOMIC DNA]</scope>
    <source>
        <strain evidence="13">CCUG42038B</strain>
    </source>
</reference>
<dbReference type="GO" id="GO:0016740">
    <property type="term" value="F:transferase activity"/>
    <property type="evidence" value="ECO:0007669"/>
    <property type="project" value="UniProtKB-UniRule"/>
</dbReference>
<name>A0A109RHE7_9LACT</name>
<dbReference type="Gene3D" id="3.10.520.10">
    <property type="entry name" value="ApbE-like domains"/>
    <property type="match status" value="1"/>
</dbReference>
<comment type="similarity">
    <text evidence="10">Belongs to the ApbE family.</text>
</comment>
<dbReference type="RefSeq" id="WP_067977419.1">
    <property type="nucleotide sequence ID" value="NZ_CP014163.1"/>
</dbReference>
<evidence type="ECO:0000256" key="10">
    <source>
        <dbReference type="PIRNR" id="PIRNR006268"/>
    </source>
</evidence>
<dbReference type="EMBL" id="CP014163">
    <property type="protein sequence ID" value="AMB98741.1"/>
    <property type="molecule type" value="Genomic_DNA"/>
</dbReference>
<feature type="binding site" evidence="11">
    <location>
        <position position="150"/>
    </location>
    <ligand>
        <name>Mg(2+)</name>
        <dbReference type="ChEBI" id="CHEBI:18420"/>
    </ligand>
</feature>
<proteinExistence type="inferred from homology"/>
<evidence type="ECO:0000256" key="3">
    <source>
        <dbReference type="ARBA" id="ARBA00022630"/>
    </source>
</evidence>
<dbReference type="InterPro" id="IPR024932">
    <property type="entry name" value="ApbE"/>
</dbReference>
<dbReference type="SUPFAM" id="SSF143631">
    <property type="entry name" value="ApbE-like"/>
    <property type="match status" value="1"/>
</dbReference>
<gene>
    <name evidence="12" type="ORF">AWM75_01450</name>
</gene>
<evidence type="ECO:0000256" key="11">
    <source>
        <dbReference type="PIRSR" id="PIRSR006268-2"/>
    </source>
</evidence>
<evidence type="ECO:0000256" key="7">
    <source>
        <dbReference type="ARBA" id="ARBA00022842"/>
    </source>
</evidence>
<dbReference type="OrthoDB" id="9778595at2"/>
<evidence type="ECO:0000256" key="9">
    <source>
        <dbReference type="ARBA" id="ARBA00048540"/>
    </source>
</evidence>
<accession>A0A109RHE7</accession>
<organism evidence="12 13">
    <name type="scientific">Aerococcus urinaehominis</name>
    <dbReference type="NCBI Taxonomy" id="128944"/>
    <lineage>
        <taxon>Bacteria</taxon>
        <taxon>Bacillati</taxon>
        <taxon>Bacillota</taxon>
        <taxon>Bacilli</taxon>
        <taxon>Lactobacillales</taxon>
        <taxon>Aerococcaceae</taxon>
        <taxon>Aerococcus</taxon>
    </lineage>
</organism>
<keyword evidence="13" id="KW-1185">Reference proteome</keyword>
<comment type="catalytic activity">
    <reaction evidence="9 10">
        <text>L-threonyl-[protein] + FAD = FMN-L-threonyl-[protein] + AMP + H(+)</text>
        <dbReference type="Rhea" id="RHEA:36847"/>
        <dbReference type="Rhea" id="RHEA-COMP:11060"/>
        <dbReference type="Rhea" id="RHEA-COMP:11061"/>
        <dbReference type="ChEBI" id="CHEBI:15378"/>
        <dbReference type="ChEBI" id="CHEBI:30013"/>
        <dbReference type="ChEBI" id="CHEBI:57692"/>
        <dbReference type="ChEBI" id="CHEBI:74257"/>
        <dbReference type="ChEBI" id="CHEBI:456215"/>
        <dbReference type="EC" id="2.7.1.180"/>
    </reaction>
</comment>
<keyword evidence="5 10" id="KW-0479">Metal-binding</keyword>
<dbReference type="GO" id="GO:0046872">
    <property type="term" value="F:metal ion binding"/>
    <property type="evidence" value="ECO:0007669"/>
    <property type="project" value="UniProtKB-UniRule"/>
</dbReference>
<protein>
    <recommendedName>
        <fullName evidence="2 10">FAD:protein FMN transferase</fullName>
        <ecNumber evidence="1 10">2.7.1.180</ecNumber>
    </recommendedName>
    <alternativeName>
        <fullName evidence="8 10">Flavin transferase</fullName>
    </alternativeName>
</protein>
<dbReference type="PANTHER" id="PTHR30040:SF2">
    <property type="entry name" value="FAD:PROTEIN FMN TRANSFERASE"/>
    <property type="match status" value="1"/>
</dbReference>
<feature type="binding site" evidence="11">
    <location>
        <position position="272"/>
    </location>
    <ligand>
        <name>Mg(2+)</name>
        <dbReference type="ChEBI" id="CHEBI:18420"/>
    </ligand>
</feature>
<keyword evidence="7 10" id="KW-0460">Magnesium</keyword>
<dbReference type="KEGG" id="auh:AWM75_01450"/>
<comment type="cofactor">
    <cofactor evidence="11">
        <name>Mg(2+)</name>
        <dbReference type="ChEBI" id="CHEBI:18420"/>
    </cofactor>
    <cofactor evidence="11">
        <name>Mn(2+)</name>
        <dbReference type="ChEBI" id="CHEBI:29035"/>
    </cofactor>
    <text evidence="11">Magnesium. Can also use manganese.</text>
</comment>
<dbReference type="Proteomes" id="UP000062260">
    <property type="component" value="Chromosome"/>
</dbReference>
<reference evidence="12 13" key="1">
    <citation type="journal article" date="2016" name="Genome Announc.">
        <title>Complete Genome Sequences of Aerococcus christensenii CCUG 28831T, Aerococcus sanguinicola CCUG 43001T, Aerococcus urinae CCUG 36881T, Aerococcus urinaeequi CCUG 28094T, Aerococcus urinaehominis CCUG 42038 BT, and Aerococcus viridans CCUG 4311T.</title>
        <authorList>
            <person name="Carkaci D."/>
            <person name="Dargis R."/>
            <person name="Nielsen X.C."/>
            <person name="Skovgaard O."/>
            <person name="Fuursted K."/>
            <person name="Christensen J.J."/>
        </authorList>
    </citation>
    <scope>NUCLEOTIDE SEQUENCE [LARGE SCALE GENOMIC DNA]</scope>
    <source>
        <strain evidence="12 13">CCUG42038B</strain>
    </source>
</reference>
<evidence type="ECO:0000256" key="4">
    <source>
        <dbReference type="ARBA" id="ARBA00022679"/>
    </source>
</evidence>
<evidence type="ECO:0000256" key="1">
    <source>
        <dbReference type="ARBA" id="ARBA00011955"/>
    </source>
</evidence>
<evidence type="ECO:0000313" key="12">
    <source>
        <dbReference type="EMBL" id="AMB98741.1"/>
    </source>
</evidence>
<dbReference type="AlphaFoldDB" id="A0A109RHE7"/>
<dbReference type="STRING" id="128944.AWM75_01450"/>
<dbReference type="InterPro" id="IPR003374">
    <property type="entry name" value="ApbE-like_sf"/>
</dbReference>
<keyword evidence="6 10" id="KW-0274">FAD</keyword>
<keyword evidence="4 10" id="KW-0808">Transferase</keyword>
<evidence type="ECO:0000256" key="5">
    <source>
        <dbReference type="ARBA" id="ARBA00022723"/>
    </source>
</evidence>
<dbReference type="EC" id="2.7.1.180" evidence="1 10"/>
<evidence type="ECO:0000313" key="13">
    <source>
        <dbReference type="Proteomes" id="UP000062260"/>
    </source>
</evidence>
<dbReference type="Pfam" id="PF02424">
    <property type="entry name" value="ApbE"/>
    <property type="match status" value="1"/>
</dbReference>
<evidence type="ECO:0000256" key="8">
    <source>
        <dbReference type="ARBA" id="ARBA00031306"/>
    </source>
</evidence>